<comment type="catalytic activity">
    <reaction evidence="6">
        <text>4 isopentenyl diphosphate + (2E,6E)-farnesyl diphosphate = all-trans-heptaprenyl diphosphate + 4 diphosphate</text>
        <dbReference type="Rhea" id="RHEA:27794"/>
        <dbReference type="ChEBI" id="CHEBI:33019"/>
        <dbReference type="ChEBI" id="CHEBI:58206"/>
        <dbReference type="ChEBI" id="CHEBI:128769"/>
        <dbReference type="ChEBI" id="CHEBI:175763"/>
        <dbReference type="EC" id="2.5.1.30"/>
    </reaction>
</comment>
<dbReference type="EC" id="2.5.1.30" evidence="9"/>
<accession>A0A081LDJ3</accession>
<reference evidence="12 13" key="1">
    <citation type="submission" date="2012-09" db="EMBL/GenBank/DDBJ databases">
        <title>Genome Sequence of Bacillus sp. DW5-4.</title>
        <authorList>
            <person name="Lai Q."/>
            <person name="Liu Y."/>
            <person name="Shao Z."/>
        </authorList>
    </citation>
    <scope>NUCLEOTIDE SEQUENCE [LARGE SCALE GENOMIC DNA]</scope>
    <source>
        <strain evidence="12 13">DW5-4</strain>
    </source>
</reference>
<dbReference type="GO" id="GO:0000010">
    <property type="term" value="F:heptaprenyl diphosphate synthase activity"/>
    <property type="evidence" value="ECO:0007669"/>
    <property type="project" value="UniProtKB-EC"/>
</dbReference>
<organism evidence="12 13">
    <name type="scientific">Bacillus zhangzhouensis</name>
    <dbReference type="NCBI Taxonomy" id="1178540"/>
    <lineage>
        <taxon>Bacteria</taxon>
        <taxon>Bacillati</taxon>
        <taxon>Bacillota</taxon>
        <taxon>Bacilli</taxon>
        <taxon>Bacillales</taxon>
        <taxon>Bacillaceae</taxon>
        <taxon>Bacillus</taxon>
    </lineage>
</organism>
<dbReference type="GO" id="GO:0046872">
    <property type="term" value="F:metal ion binding"/>
    <property type="evidence" value="ECO:0007669"/>
    <property type="project" value="UniProtKB-KW"/>
</dbReference>
<evidence type="ECO:0000256" key="11">
    <source>
        <dbReference type="RuleBase" id="RU004466"/>
    </source>
</evidence>
<comment type="subunit">
    <text evidence="8">Heterodimer of component I and II.</text>
</comment>
<keyword evidence="4" id="KW-0479">Metal-binding</keyword>
<evidence type="ECO:0000256" key="6">
    <source>
        <dbReference type="ARBA" id="ARBA00050780"/>
    </source>
</evidence>
<dbReference type="SUPFAM" id="SSF48576">
    <property type="entry name" value="Terpenoid synthases"/>
    <property type="match status" value="1"/>
</dbReference>
<evidence type="ECO:0000256" key="1">
    <source>
        <dbReference type="ARBA" id="ARBA00001946"/>
    </source>
</evidence>
<keyword evidence="13" id="KW-1185">Reference proteome</keyword>
<dbReference type="AlphaFoldDB" id="A0A081LDJ3"/>
<keyword evidence="3 11" id="KW-0808">Transferase</keyword>
<evidence type="ECO:0000256" key="8">
    <source>
        <dbReference type="ARBA" id="ARBA00065985"/>
    </source>
</evidence>
<evidence type="ECO:0000256" key="2">
    <source>
        <dbReference type="ARBA" id="ARBA00006706"/>
    </source>
</evidence>
<dbReference type="NCBIfam" id="TIGR02748">
    <property type="entry name" value="GerC3_HepT"/>
    <property type="match status" value="1"/>
</dbReference>
<dbReference type="PANTHER" id="PTHR12001">
    <property type="entry name" value="GERANYLGERANYL PYROPHOSPHATE SYNTHASE"/>
    <property type="match status" value="1"/>
</dbReference>
<dbReference type="InterPro" id="IPR033749">
    <property type="entry name" value="Polyprenyl_synt_CS"/>
</dbReference>
<dbReference type="PROSITE" id="PS00723">
    <property type="entry name" value="POLYPRENYL_SYNTHASE_1"/>
    <property type="match status" value="1"/>
</dbReference>
<dbReference type="Gene3D" id="1.10.600.10">
    <property type="entry name" value="Farnesyl Diphosphate Synthase"/>
    <property type="match status" value="1"/>
</dbReference>
<dbReference type="Pfam" id="PF00348">
    <property type="entry name" value="polyprenyl_synt"/>
    <property type="match status" value="1"/>
</dbReference>
<keyword evidence="5" id="KW-0460">Magnesium</keyword>
<comment type="similarity">
    <text evidence="2 11">Belongs to the FPP/GGPP synthase family.</text>
</comment>
<evidence type="ECO:0000256" key="3">
    <source>
        <dbReference type="ARBA" id="ARBA00022679"/>
    </source>
</evidence>
<comment type="cofactor">
    <cofactor evidence="1">
        <name>Mg(2+)</name>
        <dbReference type="ChEBI" id="CHEBI:18420"/>
    </cofactor>
</comment>
<dbReference type="OrthoDB" id="9805316at2"/>
<evidence type="ECO:0000313" key="12">
    <source>
        <dbReference type="EMBL" id="KEP27319.1"/>
    </source>
</evidence>
<evidence type="ECO:0000256" key="9">
    <source>
        <dbReference type="ARBA" id="ARBA00066444"/>
    </source>
</evidence>
<protein>
    <recommendedName>
        <fullName evidence="10">Heptaprenyl diphosphate synthase component 2</fullName>
        <ecNumber evidence="9">2.5.1.30</ecNumber>
    </recommendedName>
</protein>
<proteinExistence type="inferred from homology"/>
<dbReference type="InterPro" id="IPR000092">
    <property type="entry name" value="Polyprenyl_synt"/>
</dbReference>
<dbReference type="EMBL" id="JOTP01000004">
    <property type="protein sequence ID" value="KEP27319.1"/>
    <property type="molecule type" value="Genomic_DNA"/>
</dbReference>
<dbReference type="SFLD" id="SFLDS00005">
    <property type="entry name" value="Isoprenoid_Synthase_Type_I"/>
    <property type="match status" value="1"/>
</dbReference>
<gene>
    <name evidence="12" type="ORF">BA70_13380</name>
</gene>
<dbReference type="PROSITE" id="PS00444">
    <property type="entry name" value="POLYPRENYL_SYNTHASE_2"/>
    <property type="match status" value="1"/>
</dbReference>
<evidence type="ECO:0000313" key="13">
    <source>
        <dbReference type="Proteomes" id="UP000028091"/>
    </source>
</evidence>
<dbReference type="PANTHER" id="PTHR12001:SF69">
    <property type="entry name" value="ALL TRANS-POLYPRENYL-DIPHOSPHATE SYNTHASE PDSS1"/>
    <property type="match status" value="1"/>
</dbReference>
<dbReference type="CDD" id="cd00685">
    <property type="entry name" value="Trans_IPPS_HT"/>
    <property type="match status" value="1"/>
</dbReference>
<comment type="caution">
    <text evidence="12">The sequence shown here is derived from an EMBL/GenBank/DDBJ whole genome shotgun (WGS) entry which is preliminary data.</text>
</comment>
<dbReference type="RefSeq" id="WP_034318902.1">
    <property type="nucleotide sequence ID" value="NZ_JAVIKA010000003.1"/>
</dbReference>
<dbReference type="InterPro" id="IPR008949">
    <property type="entry name" value="Isoprenoid_synthase_dom_sf"/>
</dbReference>
<dbReference type="FunFam" id="1.10.600.10:FF:000014">
    <property type="entry name" value="Heptaprenyl diphosphate synthase component II"/>
    <property type="match status" value="1"/>
</dbReference>
<dbReference type="InterPro" id="IPR014119">
    <property type="entry name" value="GerC3_HepT"/>
</dbReference>
<comment type="function">
    <text evidence="7">Supplies heptaprenyl diphosphate, the precursor for the side chain of the isoprenoid quinone menaquinone-7 (MQ-7).</text>
</comment>
<sequence length="320" mass="36322">MKLKAMISFLNHDIDIIEKELEQTVRSDYALLSEAGLHLLQAGGKRIRPVFVLLSGMFGDYDINKIKYVAVALELIHMASLVHDDVIDDAELRRGKPTIKAKWDNRIAMYTGDYLFARSLEYMTKINHPMAHEILSKMVVELCLGEIEQVKDKYNMDQNLRTYLRRIKRKTALLIAGSCQLGAIAAGTDEKTHKALYWFGYYVGMSYQIIDDVLDFTSTEEELGKPVGGDLLQGNVTLPVLYALKNPTLEGQLKLINSETTEKQLKPVIESLKQTDAIDRSIRVSEMYLKKAFEQLDKLPRGRAKTSLASIAKYIGKRKF</sequence>
<name>A0A081LDJ3_9BACI</name>
<dbReference type="Proteomes" id="UP000028091">
    <property type="component" value="Unassembled WGS sequence"/>
</dbReference>
<evidence type="ECO:0000256" key="5">
    <source>
        <dbReference type="ARBA" id="ARBA00022842"/>
    </source>
</evidence>
<dbReference type="eggNOG" id="COG0142">
    <property type="taxonomic scope" value="Bacteria"/>
</dbReference>
<evidence type="ECO:0000256" key="4">
    <source>
        <dbReference type="ARBA" id="ARBA00022723"/>
    </source>
</evidence>
<evidence type="ECO:0000256" key="7">
    <source>
        <dbReference type="ARBA" id="ARBA00055604"/>
    </source>
</evidence>
<dbReference type="GO" id="GO:0008299">
    <property type="term" value="P:isoprenoid biosynthetic process"/>
    <property type="evidence" value="ECO:0007669"/>
    <property type="project" value="InterPro"/>
</dbReference>
<evidence type="ECO:0000256" key="10">
    <source>
        <dbReference type="ARBA" id="ARBA00070472"/>
    </source>
</evidence>